<evidence type="ECO:0000313" key="5">
    <source>
        <dbReference type="EMBL" id="SCY31476.1"/>
    </source>
</evidence>
<dbReference type="PANTHER" id="PTHR43531">
    <property type="entry name" value="PROTEIN ICFG"/>
    <property type="match status" value="1"/>
</dbReference>
<dbReference type="InterPro" id="IPR004089">
    <property type="entry name" value="MCPsignal_dom"/>
</dbReference>
<dbReference type="GO" id="GO:0006935">
    <property type="term" value="P:chemotaxis"/>
    <property type="evidence" value="ECO:0007669"/>
    <property type="project" value="UniProtKB-KW"/>
</dbReference>
<feature type="domain" description="Methyl-accepting transducer" evidence="4">
    <location>
        <begin position="44"/>
        <end position="298"/>
    </location>
</feature>
<dbReference type="RefSeq" id="WP_175453252.1">
    <property type="nucleotide sequence ID" value="NZ_FMVT01000003.1"/>
</dbReference>
<gene>
    <name evidence="5" type="ORF">SAMN05660710_01269</name>
</gene>
<dbReference type="PANTHER" id="PTHR43531:SF11">
    <property type="entry name" value="METHYL-ACCEPTING CHEMOTAXIS PROTEIN 3"/>
    <property type="match status" value="1"/>
</dbReference>
<dbReference type="Proteomes" id="UP000199502">
    <property type="component" value="Unassembled WGS sequence"/>
</dbReference>
<evidence type="ECO:0000313" key="6">
    <source>
        <dbReference type="Proteomes" id="UP000199502"/>
    </source>
</evidence>
<protein>
    <submittedName>
        <fullName evidence="5">Methyl-accepting chemotaxis protein</fullName>
    </submittedName>
</protein>
<dbReference type="Gene3D" id="1.10.287.950">
    <property type="entry name" value="Methyl-accepting chemotaxis protein"/>
    <property type="match status" value="1"/>
</dbReference>
<accession>A0A1G5EWV9</accession>
<keyword evidence="6" id="KW-1185">Reference proteome</keyword>
<sequence>MQQAAVEQWGDHSLGAVDRVAQDGSDAWQLDAAQRDSVKAVAQSVGSLAVTLAEVSGDVQDVSRLVSQNRDFFEVMQGRITSIAASGAQVAQVAGHALDNAATAETRAADTHFRLTELVACVTKLTDRVAEISTRLGEVSTTLSRVSKVSDHVTRIARQTNLLSLNASVEAARAGEQGRGFMVIAREVKELSNQAAQATSEIGDTLAELGGQVHEAITTASHADALAATIRAETGAVSHTIETLPQTFSQMRRVQEEILDAARTIGTDMAGADADVSTMTRSVALAASSIAQASDALATLTDTSEQLIMDVSHLGVETVDSTFIKTAQAVALRISSAFEEALARGDISEGALFDSHYREIRGSAPLQHLTAFTDLTDRLLPPLQEPVLDLDRRVVFCAAIDRNGYIPTHNLKFSQPQRAGEAEWNAKHARNRRIFNDRVGLRAGRNRHPFLLQAYRRDMGNGEFAMMKDVSSPIMIHGRHWGGLRLAYLV</sequence>
<dbReference type="GO" id="GO:0004888">
    <property type="term" value="F:transmembrane signaling receptor activity"/>
    <property type="evidence" value="ECO:0007669"/>
    <property type="project" value="TreeGrafter"/>
</dbReference>
<evidence type="ECO:0000259" key="4">
    <source>
        <dbReference type="PROSITE" id="PS50111"/>
    </source>
</evidence>
<dbReference type="Pfam" id="PF00015">
    <property type="entry name" value="MCPsignal"/>
    <property type="match status" value="1"/>
</dbReference>
<evidence type="ECO:0000256" key="2">
    <source>
        <dbReference type="ARBA" id="ARBA00029447"/>
    </source>
</evidence>
<keyword evidence="3" id="KW-0807">Transducer</keyword>
<dbReference type="GO" id="GO:0007165">
    <property type="term" value="P:signal transduction"/>
    <property type="evidence" value="ECO:0007669"/>
    <property type="project" value="UniProtKB-KW"/>
</dbReference>
<evidence type="ECO:0000256" key="1">
    <source>
        <dbReference type="ARBA" id="ARBA00022500"/>
    </source>
</evidence>
<reference evidence="5 6" key="1">
    <citation type="submission" date="2016-10" db="EMBL/GenBank/DDBJ databases">
        <authorList>
            <person name="de Groot N.N."/>
        </authorList>
    </citation>
    <scope>NUCLEOTIDE SEQUENCE [LARGE SCALE GENOMIC DNA]</scope>
    <source>
        <strain evidence="5 6">CGMCC 1.8925</strain>
    </source>
</reference>
<evidence type="ECO:0000256" key="3">
    <source>
        <dbReference type="PROSITE-ProRule" id="PRU00284"/>
    </source>
</evidence>
<keyword evidence="1" id="KW-0145">Chemotaxis</keyword>
<dbReference type="InterPro" id="IPR051310">
    <property type="entry name" value="MCP_chemotaxis"/>
</dbReference>
<dbReference type="EMBL" id="FMVT01000003">
    <property type="protein sequence ID" value="SCY31476.1"/>
    <property type="molecule type" value="Genomic_DNA"/>
</dbReference>
<dbReference type="SUPFAM" id="SSF58104">
    <property type="entry name" value="Methyl-accepting chemotaxis protein (MCP) signaling domain"/>
    <property type="match status" value="1"/>
</dbReference>
<proteinExistence type="inferred from homology"/>
<organism evidence="5 6">
    <name type="scientific">Paracoccus tibetensis</name>
    <dbReference type="NCBI Taxonomy" id="336292"/>
    <lineage>
        <taxon>Bacteria</taxon>
        <taxon>Pseudomonadati</taxon>
        <taxon>Pseudomonadota</taxon>
        <taxon>Alphaproteobacteria</taxon>
        <taxon>Rhodobacterales</taxon>
        <taxon>Paracoccaceae</taxon>
        <taxon>Paracoccus</taxon>
    </lineage>
</organism>
<dbReference type="STRING" id="336292.SAMN05660710_01269"/>
<name>A0A1G5EWV9_9RHOB</name>
<comment type="similarity">
    <text evidence="2">Belongs to the methyl-accepting chemotaxis (MCP) protein family.</text>
</comment>
<dbReference type="AlphaFoldDB" id="A0A1G5EWV9"/>
<dbReference type="PROSITE" id="PS50111">
    <property type="entry name" value="CHEMOTAXIS_TRANSDUC_2"/>
    <property type="match status" value="1"/>
</dbReference>
<dbReference type="SMART" id="SM00283">
    <property type="entry name" value="MA"/>
    <property type="match status" value="1"/>
</dbReference>
<dbReference type="GO" id="GO:0005886">
    <property type="term" value="C:plasma membrane"/>
    <property type="evidence" value="ECO:0007669"/>
    <property type="project" value="TreeGrafter"/>
</dbReference>